<keyword evidence="1" id="KW-0805">Transcription regulation</keyword>
<dbReference type="CDD" id="cd06170">
    <property type="entry name" value="LuxR_C_like"/>
    <property type="match status" value="1"/>
</dbReference>
<dbReference type="PANTHER" id="PTHR44688:SF16">
    <property type="entry name" value="DNA-BINDING TRANSCRIPTIONAL ACTIVATOR DEVR_DOSR"/>
    <property type="match status" value="1"/>
</dbReference>
<keyword evidence="2" id="KW-0238">DNA-binding</keyword>
<comment type="caution">
    <text evidence="5">The sequence shown here is derived from an EMBL/GenBank/DDBJ whole genome shotgun (WGS) entry which is preliminary data.</text>
</comment>
<protein>
    <submittedName>
        <fullName evidence="5">LuxR family transcriptional regulator</fullName>
    </submittedName>
</protein>
<evidence type="ECO:0000259" key="4">
    <source>
        <dbReference type="PROSITE" id="PS50043"/>
    </source>
</evidence>
<evidence type="ECO:0000256" key="1">
    <source>
        <dbReference type="ARBA" id="ARBA00023015"/>
    </source>
</evidence>
<dbReference type="GO" id="GO:0006355">
    <property type="term" value="P:regulation of DNA-templated transcription"/>
    <property type="evidence" value="ECO:0007669"/>
    <property type="project" value="InterPro"/>
</dbReference>
<dbReference type="PRINTS" id="PR00038">
    <property type="entry name" value="HTHLUXR"/>
</dbReference>
<accession>A0A4R5CZ32</accession>
<feature type="domain" description="HTH luxR-type" evidence="4">
    <location>
        <begin position="92"/>
        <end position="161"/>
    </location>
</feature>
<name>A0A4R5CZ32_9ACTN</name>
<dbReference type="InterPro" id="IPR036388">
    <property type="entry name" value="WH-like_DNA-bd_sf"/>
</dbReference>
<gene>
    <name evidence="5" type="ORF">E1269_20675</name>
</gene>
<evidence type="ECO:0000256" key="2">
    <source>
        <dbReference type="ARBA" id="ARBA00023125"/>
    </source>
</evidence>
<dbReference type="Pfam" id="PF00196">
    <property type="entry name" value="GerE"/>
    <property type="match status" value="1"/>
</dbReference>
<dbReference type="SUPFAM" id="SSF46894">
    <property type="entry name" value="C-terminal effector domain of the bipartite response regulators"/>
    <property type="match status" value="1"/>
</dbReference>
<dbReference type="InterPro" id="IPR016032">
    <property type="entry name" value="Sig_transdc_resp-reg_C-effctor"/>
</dbReference>
<organism evidence="5 6">
    <name type="scientific">Jiangella asiatica</name>
    <dbReference type="NCBI Taxonomy" id="2530372"/>
    <lineage>
        <taxon>Bacteria</taxon>
        <taxon>Bacillati</taxon>
        <taxon>Actinomycetota</taxon>
        <taxon>Actinomycetes</taxon>
        <taxon>Jiangellales</taxon>
        <taxon>Jiangellaceae</taxon>
        <taxon>Jiangella</taxon>
    </lineage>
</organism>
<dbReference type="SMART" id="SM00421">
    <property type="entry name" value="HTH_LUXR"/>
    <property type="match status" value="1"/>
</dbReference>
<dbReference type="Gene3D" id="1.10.10.10">
    <property type="entry name" value="Winged helix-like DNA-binding domain superfamily/Winged helix DNA-binding domain"/>
    <property type="match status" value="1"/>
</dbReference>
<evidence type="ECO:0000256" key="3">
    <source>
        <dbReference type="ARBA" id="ARBA00023163"/>
    </source>
</evidence>
<dbReference type="EMBL" id="SMKZ01000033">
    <property type="protein sequence ID" value="TDE03133.1"/>
    <property type="molecule type" value="Genomic_DNA"/>
</dbReference>
<dbReference type="PROSITE" id="PS50043">
    <property type="entry name" value="HTH_LUXR_2"/>
    <property type="match status" value="1"/>
</dbReference>
<dbReference type="PANTHER" id="PTHR44688">
    <property type="entry name" value="DNA-BINDING TRANSCRIPTIONAL ACTIVATOR DEVR_DOSR"/>
    <property type="match status" value="1"/>
</dbReference>
<dbReference type="AlphaFoldDB" id="A0A4R5CZ32"/>
<proteinExistence type="predicted"/>
<evidence type="ECO:0000313" key="6">
    <source>
        <dbReference type="Proteomes" id="UP000294739"/>
    </source>
</evidence>
<dbReference type="OrthoDB" id="5195834at2"/>
<dbReference type="Proteomes" id="UP000294739">
    <property type="component" value="Unassembled WGS sequence"/>
</dbReference>
<sequence>MGDGTALHAVGVWPETSAVIPQTTAERLAGSPSRHARLVEQGGAVIGAISVDRVSTDRLSLAEHRLFADLVAQAALVLDHVNLAEIVARQRRAGRLDGLTQREVEVLELMARGLSNQAICEQLHLSVKTVEPAVGSIYTKLGLTADANRRVLAVLAYLREG</sequence>
<keyword evidence="6" id="KW-1185">Reference proteome</keyword>
<dbReference type="InterPro" id="IPR000792">
    <property type="entry name" value="Tscrpt_reg_LuxR_C"/>
</dbReference>
<reference evidence="5 6" key="1">
    <citation type="submission" date="2019-03" db="EMBL/GenBank/DDBJ databases">
        <title>Draft genome sequences of novel Actinobacteria.</title>
        <authorList>
            <person name="Sahin N."/>
            <person name="Ay H."/>
            <person name="Saygin H."/>
        </authorList>
    </citation>
    <scope>NUCLEOTIDE SEQUENCE [LARGE SCALE GENOMIC DNA]</scope>
    <source>
        <strain evidence="5 6">5K138</strain>
    </source>
</reference>
<dbReference type="GO" id="GO:0003677">
    <property type="term" value="F:DNA binding"/>
    <property type="evidence" value="ECO:0007669"/>
    <property type="project" value="UniProtKB-KW"/>
</dbReference>
<keyword evidence="3" id="KW-0804">Transcription</keyword>
<dbReference type="InParanoid" id="A0A4R5CZ32"/>
<evidence type="ECO:0000313" key="5">
    <source>
        <dbReference type="EMBL" id="TDE03133.1"/>
    </source>
</evidence>